<dbReference type="KEGG" id="csty:KN1_03430"/>
<evidence type="ECO:0000313" key="2">
    <source>
        <dbReference type="Proteomes" id="UP000825123"/>
    </source>
</evidence>
<keyword evidence="2" id="KW-1185">Reference proteome</keyword>
<accession>A0A8D5ZHV3</accession>
<dbReference type="AlphaFoldDB" id="A0A8D5ZHV3"/>
<dbReference type="SUPFAM" id="SSF53756">
    <property type="entry name" value="UDP-Glycosyltransferase/glycogen phosphorylase"/>
    <property type="match status" value="1"/>
</dbReference>
<sequence>MSVGAAPVVYKSTGSWMDIVDEGKLDFAYENIEQGAKYVLDLIENYDLYYKMKTLSLNKAREFTYSTFKSKVIPVIDSLLNK</sequence>
<proteinExistence type="predicted"/>
<evidence type="ECO:0008006" key="3">
    <source>
        <dbReference type="Google" id="ProtNLM"/>
    </source>
</evidence>
<name>A0A8D5ZHV3_9CREN</name>
<gene>
    <name evidence="1" type="ORF">KN1_03430</name>
</gene>
<organism evidence="1 2">
    <name type="scientific">Stygiolobus caldivivus</name>
    <dbReference type="NCBI Taxonomy" id="2824673"/>
    <lineage>
        <taxon>Archaea</taxon>
        <taxon>Thermoproteota</taxon>
        <taxon>Thermoprotei</taxon>
        <taxon>Sulfolobales</taxon>
        <taxon>Sulfolobaceae</taxon>
        <taxon>Stygiolobus</taxon>
    </lineage>
</organism>
<dbReference type="Proteomes" id="UP000825123">
    <property type="component" value="Chromosome"/>
</dbReference>
<reference evidence="1 2" key="1">
    <citation type="submission" date="2021-04" db="EMBL/GenBank/DDBJ databases">
        <title>Complete genome sequence of Stygiolobus sp. KN-1.</title>
        <authorList>
            <person name="Nakamura K."/>
            <person name="Sakai H."/>
            <person name="Kurosawa N."/>
        </authorList>
    </citation>
    <scope>NUCLEOTIDE SEQUENCE [LARGE SCALE GENOMIC DNA]</scope>
    <source>
        <strain evidence="1 2">KN-1</strain>
    </source>
</reference>
<dbReference type="RefSeq" id="WP_221289108.1">
    <property type="nucleotide sequence ID" value="NZ_AP024597.1"/>
</dbReference>
<dbReference type="EMBL" id="AP024597">
    <property type="protein sequence ID" value="BCU69046.1"/>
    <property type="molecule type" value="Genomic_DNA"/>
</dbReference>
<dbReference type="Gene3D" id="3.40.50.2000">
    <property type="entry name" value="Glycogen Phosphorylase B"/>
    <property type="match status" value="1"/>
</dbReference>
<dbReference type="GeneID" id="66162093"/>
<protein>
    <recommendedName>
        <fullName evidence="3">Glycosyltransferase</fullName>
    </recommendedName>
</protein>
<evidence type="ECO:0000313" key="1">
    <source>
        <dbReference type="EMBL" id="BCU69046.1"/>
    </source>
</evidence>